<dbReference type="CDD" id="cd11527">
    <property type="entry name" value="NTP-PPase_dUTPase"/>
    <property type="match status" value="1"/>
</dbReference>
<sequence>MLNIQKIFEAQDKLDLKVVEVHGLQGQNLTGDVTQALYTELGELSNEIGFFKYWKKNKKDDKARQYDEWADCMHFMASLGNKYGHSEFVFSDRGIEALEISMKTLEFDVIRYHQLFEEIYTANKSSKVGYAFALNALLAIGTKMGMTYEDMEKAYFEKNQVNYDRLAKG</sequence>
<name>A0ABV3IHU6_9BACI</name>
<dbReference type="Gene3D" id="1.10.4010.10">
    <property type="entry name" value="Type II deoxyuridine triphosphatase"/>
    <property type="match status" value="1"/>
</dbReference>
<evidence type="ECO:0000313" key="1">
    <source>
        <dbReference type="EMBL" id="MEV4913854.1"/>
    </source>
</evidence>
<dbReference type="PIRSF" id="PIRSF030140">
    <property type="entry name" value="UCP030140"/>
    <property type="match status" value="1"/>
</dbReference>
<comment type="caution">
    <text evidence="1">The sequence shown here is derived from an EMBL/GenBank/DDBJ whole genome shotgun (WGS) entry which is preliminary data.</text>
</comment>
<accession>A0ABV3IHU6</accession>
<evidence type="ECO:0000313" key="2">
    <source>
        <dbReference type="Proteomes" id="UP001552502"/>
    </source>
</evidence>
<dbReference type="Pfam" id="PF08761">
    <property type="entry name" value="dUTPase_2"/>
    <property type="match status" value="1"/>
</dbReference>
<dbReference type="RefSeq" id="WP_199640770.1">
    <property type="nucleotide sequence ID" value="NZ_JBEGIE010000059.1"/>
</dbReference>
<reference evidence="1 2" key="1">
    <citation type="journal article" date="2023" name="Proc. Natl. Acad. Sci. U.S.A.">
        <title>Bacterial tolerance to host-exuded specialized metabolites structures the maize root microbiome.</title>
        <authorList>
            <person name="Thoenen L."/>
            <person name="Giroud C."/>
            <person name="Kreuzer M."/>
            <person name="Waelchli J."/>
            <person name="Gfeller V."/>
            <person name="Deslandes-Herold G."/>
            <person name="Mateo P."/>
            <person name="Robert C.A.M."/>
            <person name="Ahrens C.H."/>
            <person name="Rubio-Somoza I."/>
            <person name="Bruggmann R."/>
            <person name="Erb M."/>
            <person name="Schlaeppi K."/>
        </authorList>
    </citation>
    <scope>NUCLEOTIDE SEQUENCE [LARGE SCALE GENOMIC DNA]</scope>
    <source>
        <strain evidence="1 2">LBA1-1-1.1</strain>
    </source>
</reference>
<dbReference type="EMBL" id="JBEGIE010000059">
    <property type="protein sequence ID" value="MEV4913854.1"/>
    <property type="molecule type" value="Genomic_DNA"/>
</dbReference>
<protein>
    <submittedName>
        <fullName evidence="1">dUTP diphosphatase</fullName>
    </submittedName>
</protein>
<organism evidence="1 2">
    <name type="scientific">Bacillus proteolyticus</name>
    <dbReference type="NCBI Taxonomy" id="2026192"/>
    <lineage>
        <taxon>Bacteria</taxon>
        <taxon>Bacillati</taxon>
        <taxon>Bacillota</taxon>
        <taxon>Bacilli</taxon>
        <taxon>Bacillales</taxon>
        <taxon>Bacillaceae</taxon>
        <taxon>Bacillus</taxon>
        <taxon>Bacillus cereus group</taxon>
    </lineage>
</organism>
<gene>
    <name evidence="1" type="ORF">MRBLBA1_004788</name>
</gene>
<proteinExistence type="predicted"/>
<dbReference type="Proteomes" id="UP001552502">
    <property type="component" value="Unassembled WGS sequence"/>
</dbReference>
<dbReference type="InterPro" id="IPR016947">
    <property type="entry name" value="UCP030140"/>
</dbReference>
<keyword evidence="2" id="KW-1185">Reference proteome</keyword>
<dbReference type="SUPFAM" id="SSF101386">
    <property type="entry name" value="all-alpha NTP pyrophosphatases"/>
    <property type="match status" value="1"/>
</dbReference>
<dbReference type="InterPro" id="IPR014871">
    <property type="entry name" value="dUTPase/dCTP_pyrophosphatase"/>
</dbReference>